<dbReference type="SUPFAM" id="SSF46785">
    <property type="entry name" value="Winged helix' DNA-binding domain"/>
    <property type="match status" value="2"/>
</dbReference>
<dbReference type="GO" id="GO:0035556">
    <property type="term" value="P:intracellular signal transduction"/>
    <property type="evidence" value="ECO:0007669"/>
    <property type="project" value="InterPro"/>
</dbReference>
<evidence type="ECO:0000256" key="1">
    <source>
        <dbReference type="SAM" id="MobiDB-lite"/>
    </source>
</evidence>
<feature type="compositionally biased region" description="Basic and acidic residues" evidence="1">
    <location>
        <begin position="601"/>
        <end position="617"/>
    </location>
</feature>
<evidence type="ECO:0000313" key="4">
    <source>
        <dbReference type="Proteomes" id="UP001153069"/>
    </source>
</evidence>
<feature type="region of interest" description="Disordered" evidence="1">
    <location>
        <begin position="150"/>
        <end position="177"/>
    </location>
</feature>
<sequence length="711" mass="79697">MLSISIPNIRHINTTTGNSTQVGDDVDSSATTMSSSAQQSNSDDPKLPAVKQNLSEAFSRQTYYEIFKHMKETVVVKDRTYHLRTYKECFLAKDVVTVAKEFLWLETREEALQVCKEMNEKIHCWEHVCGDHQIEDSHLFFRFTQDSTQQDNNNAGADGVDSSAAQQSSSDDPKLPAFKRNLSTAYTRQTYYEIIKHMKETVEVKDRTYLLKTYKACFLAQDVVTVAQEFFKLETREEALQVCREMNEKLHCWEHVCGDHQIEDSYLFFRFTQDSTRQTGCLAEVMRSRRQAKEEEADHGASLSLIGDDENEAGNHHQDLQKLQAAVMGETLNKSFTADGNHNNKERIRGTRRGQSPRKPQQQHTRRTREGVERSHSCPRVENGDHNPTSTEKPARVPRRDRNGSQDSRRSRGVSRSTSSKRYSDDARRSNSPHASSLRDPHGSQRSNAFSGESDSSRSSDDACPKCSCDAKRSPNNSRSPSERPVRHQGSAFSGESDSSKRSGDAAPNRPSADARRSHSPSLTSSSHHGRSGSNDARPKRSSANARRSRSPSTLTTSSHKERPESRSFSGKSLRRPQASLSPVVAPRVSQSSRRYQALKKKQDSLRDLLGDGKDDNSVSSEEAETKRTYLPALASLAQPRPDGSKRGFERAASFKVPRTANREQHKKGAALPPRASSGPPRLASIQKAKEFIAQKRETDKKSAVTNAVQR</sequence>
<feature type="region of interest" description="Disordered" evidence="1">
    <location>
        <begin position="335"/>
        <end position="683"/>
    </location>
</feature>
<dbReference type="PANTHER" id="PTHR46361">
    <property type="entry name" value="ELECTRON CARRIER/ PROTEIN DISULFIDE OXIDOREDUCTASE"/>
    <property type="match status" value="1"/>
</dbReference>
<dbReference type="Pfam" id="PF00610">
    <property type="entry name" value="DEP"/>
    <property type="match status" value="2"/>
</dbReference>
<feature type="region of interest" description="Disordered" evidence="1">
    <location>
        <begin position="13"/>
        <end position="48"/>
    </location>
</feature>
<feature type="domain" description="DEP" evidence="2">
    <location>
        <begin position="70"/>
        <end position="145"/>
    </location>
</feature>
<dbReference type="InterPro" id="IPR000591">
    <property type="entry name" value="DEP_dom"/>
</dbReference>
<comment type="caution">
    <text evidence="3">The sequence shown here is derived from an EMBL/GenBank/DDBJ whole genome shotgun (WGS) entry which is preliminary data.</text>
</comment>
<feature type="domain" description="DEP" evidence="2">
    <location>
        <begin position="198"/>
        <end position="273"/>
    </location>
</feature>
<dbReference type="InterPro" id="IPR036388">
    <property type="entry name" value="WH-like_DNA-bd_sf"/>
</dbReference>
<proteinExistence type="predicted"/>
<feature type="compositionally biased region" description="Basic and acidic residues" evidence="1">
    <location>
        <begin position="393"/>
        <end position="410"/>
    </location>
</feature>
<accession>A0A9N8E0V8</accession>
<keyword evidence="4" id="KW-1185">Reference proteome</keyword>
<feature type="compositionally biased region" description="Low complexity" evidence="1">
    <location>
        <begin position="542"/>
        <end position="558"/>
    </location>
</feature>
<evidence type="ECO:0000259" key="2">
    <source>
        <dbReference type="SMART" id="SM00049"/>
    </source>
</evidence>
<feature type="compositionally biased region" description="Polar residues" evidence="1">
    <location>
        <begin position="13"/>
        <end position="22"/>
    </location>
</feature>
<dbReference type="InterPro" id="IPR036390">
    <property type="entry name" value="WH_DNA-bd_sf"/>
</dbReference>
<organism evidence="3 4">
    <name type="scientific">Seminavis robusta</name>
    <dbReference type="NCBI Taxonomy" id="568900"/>
    <lineage>
        <taxon>Eukaryota</taxon>
        <taxon>Sar</taxon>
        <taxon>Stramenopiles</taxon>
        <taxon>Ochrophyta</taxon>
        <taxon>Bacillariophyta</taxon>
        <taxon>Bacillariophyceae</taxon>
        <taxon>Bacillariophycidae</taxon>
        <taxon>Naviculales</taxon>
        <taxon>Naviculaceae</taxon>
        <taxon>Seminavis</taxon>
    </lineage>
</organism>
<evidence type="ECO:0000313" key="3">
    <source>
        <dbReference type="EMBL" id="CAB9510451.1"/>
    </source>
</evidence>
<dbReference type="CDD" id="cd04371">
    <property type="entry name" value="DEP"/>
    <property type="match status" value="2"/>
</dbReference>
<name>A0A9N8E0V8_9STRA</name>
<feature type="compositionally biased region" description="Polar residues" evidence="1">
    <location>
        <begin position="444"/>
        <end position="453"/>
    </location>
</feature>
<dbReference type="Gene3D" id="1.10.10.10">
    <property type="entry name" value="Winged helix-like DNA-binding domain superfamily/Winged helix DNA-binding domain"/>
    <property type="match status" value="2"/>
</dbReference>
<feature type="compositionally biased region" description="Low complexity" evidence="1">
    <location>
        <begin position="28"/>
        <end position="42"/>
    </location>
</feature>
<dbReference type="PANTHER" id="PTHR46361:SF3">
    <property type="entry name" value="ELECTRON CARRIER_ PROTEIN DISULFIDE OXIDOREDUCTASE"/>
    <property type="match status" value="1"/>
</dbReference>
<gene>
    <name evidence="3" type="ORF">SEMRO_437_G142730.1</name>
</gene>
<reference evidence="3" key="1">
    <citation type="submission" date="2020-06" db="EMBL/GenBank/DDBJ databases">
        <authorList>
            <consortium name="Plant Systems Biology data submission"/>
        </authorList>
    </citation>
    <scope>NUCLEOTIDE SEQUENCE</scope>
    <source>
        <strain evidence="3">D6</strain>
    </source>
</reference>
<feature type="region of interest" description="Disordered" evidence="1">
    <location>
        <begin position="292"/>
        <end position="319"/>
    </location>
</feature>
<feature type="compositionally biased region" description="Low complexity" evidence="1">
    <location>
        <begin position="161"/>
        <end position="170"/>
    </location>
</feature>
<feature type="compositionally biased region" description="Basic and acidic residues" evidence="1">
    <location>
        <begin position="455"/>
        <end position="473"/>
    </location>
</feature>
<dbReference type="SMART" id="SM00049">
    <property type="entry name" value="DEP"/>
    <property type="match status" value="2"/>
</dbReference>
<dbReference type="AlphaFoldDB" id="A0A9N8E0V8"/>
<dbReference type="OrthoDB" id="660555at2759"/>
<dbReference type="EMBL" id="CAICTM010000436">
    <property type="protein sequence ID" value="CAB9510451.1"/>
    <property type="molecule type" value="Genomic_DNA"/>
</dbReference>
<protein>
    <submittedName>
        <fullName evidence="3">DEP domain-containing mTOR-interacting protein</fullName>
    </submittedName>
</protein>
<dbReference type="Proteomes" id="UP001153069">
    <property type="component" value="Unassembled WGS sequence"/>
</dbReference>